<keyword evidence="1" id="KW-1133">Transmembrane helix</keyword>
<accession>A0A9X2BFJ4</accession>
<feature type="transmembrane region" description="Helical" evidence="1">
    <location>
        <begin position="352"/>
        <end position="371"/>
    </location>
</feature>
<gene>
    <name evidence="2" type="ORF">LCY76_19820</name>
</gene>
<keyword evidence="3" id="KW-1185">Reference proteome</keyword>
<keyword evidence="1" id="KW-0812">Transmembrane</keyword>
<proteinExistence type="predicted"/>
<dbReference type="Proteomes" id="UP001139011">
    <property type="component" value="Unassembled WGS sequence"/>
</dbReference>
<comment type="caution">
    <text evidence="2">The sequence shown here is derived from an EMBL/GenBank/DDBJ whole genome shotgun (WGS) entry which is preliminary data.</text>
</comment>
<organism evidence="2 3">
    <name type="scientific">Fictibacillus marinisediminis</name>
    <dbReference type="NCBI Taxonomy" id="2878389"/>
    <lineage>
        <taxon>Bacteria</taxon>
        <taxon>Bacillati</taxon>
        <taxon>Bacillota</taxon>
        <taxon>Bacilli</taxon>
        <taxon>Bacillales</taxon>
        <taxon>Fictibacillaceae</taxon>
        <taxon>Fictibacillus</taxon>
    </lineage>
</organism>
<dbReference type="AlphaFoldDB" id="A0A9X2BFJ4"/>
<feature type="transmembrane region" description="Helical" evidence="1">
    <location>
        <begin position="33"/>
        <end position="58"/>
    </location>
</feature>
<reference evidence="2" key="1">
    <citation type="submission" date="2021-09" db="EMBL/GenBank/DDBJ databases">
        <title>Genome analysis of Fictibacillus sp. KIGAM418 isolated from marine sediment.</title>
        <authorList>
            <person name="Seo M.-J."/>
            <person name="Cho E.-S."/>
            <person name="Hwang C.Y."/>
        </authorList>
    </citation>
    <scope>NUCLEOTIDE SEQUENCE</scope>
    <source>
        <strain evidence="2">KIGAM418</strain>
    </source>
</reference>
<feature type="transmembrane region" description="Helical" evidence="1">
    <location>
        <begin position="383"/>
        <end position="416"/>
    </location>
</feature>
<name>A0A9X2BFJ4_9BACL</name>
<feature type="transmembrane region" description="Helical" evidence="1">
    <location>
        <begin position="130"/>
        <end position="160"/>
    </location>
</feature>
<feature type="transmembrane region" description="Helical" evidence="1">
    <location>
        <begin position="97"/>
        <end position="118"/>
    </location>
</feature>
<dbReference type="RefSeq" id="WP_248254061.1">
    <property type="nucleotide sequence ID" value="NZ_JAIWJX010000002.1"/>
</dbReference>
<sequence length="442" mass="49398">MMKKLNILTLTLLYGVVLQLIYSHVISVNFSYMGYVYLPVSMTQLLFAYTFAVVPALWMPVKITRPSQVVYWLLFVMVYVPAILVTVHTLPLPLEQILWFHASLFLSFGMLGLIYKVPLLSISSVKMPAACFWGFIFSLSLISYVFIFKAFGMSLSFVSLLNVYDVRSDYKEAAQQSSGLAAYLISWQANVLNPLILGYGLKKKKLWMTAAALLGQGAIFSITGYKSVFFSGALIIAILMAMYKHGKRFGYFTMAGAMGLIIIGWIAKAGFGSLIFSSLFVRRILITPGFLTGLYYDFFSSHEQVHLAHSIFKSFIDYPYSLNPPYLIGSYYFHSQEMSANANIWADGFANFGFWGLFIFPLLLGFILLLYDSVSEHKDLRVACLLIGIPAFSLTNTALLTGLLTHGLGLALVIAYLIPGKRETETILSAGPLENRQWDKSA</sequence>
<evidence type="ECO:0000313" key="2">
    <source>
        <dbReference type="EMBL" id="MCK6258820.1"/>
    </source>
</evidence>
<evidence type="ECO:0000256" key="1">
    <source>
        <dbReference type="SAM" id="Phobius"/>
    </source>
</evidence>
<keyword evidence="1" id="KW-0472">Membrane</keyword>
<protein>
    <submittedName>
        <fullName evidence="2">Uncharacterized protein</fullName>
    </submittedName>
</protein>
<evidence type="ECO:0000313" key="3">
    <source>
        <dbReference type="Proteomes" id="UP001139011"/>
    </source>
</evidence>
<feature type="transmembrane region" description="Helical" evidence="1">
    <location>
        <begin position="70"/>
        <end position="91"/>
    </location>
</feature>
<dbReference type="EMBL" id="JAIWJX010000002">
    <property type="protein sequence ID" value="MCK6258820.1"/>
    <property type="molecule type" value="Genomic_DNA"/>
</dbReference>
<feature type="transmembrane region" description="Helical" evidence="1">
    <location>
        <begin position="213"/>
        <end position="243"/>
    </location>
</feature>
<feature type="transmembrane region" description="Helical" evidence="1">
    <location>
        <begin position="180"/>
        <end position="201"/>
    </location>
</feature>